<evidence type="ECO:0000313" key="3">
    <source>
        <dbReference type="EMBL" id="GAP39763.1"/>
    </source>
</evidence>
<reference evidence="3" key="1">
    <citation type="journal article" date="2015" name="Genome Announc.">
        <title>Draft Genome Sequence of Anaerolineae Strain TC1, a Novel Isolate from a Methanogenic Wastewater Treatment System.</title>
        <authorList>
            <person name="Matsuura N."/>
            <person name="Tourlousse D.M."/>
            <person name="Sun L."/>
            <person name="Toyonaga M."/>
            <person name="Kuroda K."/>
            <person name="Ohashi A."/>
            <person name="Cruz R."/>
            <person name="Yamaguchi T."/>
            <person name="Sekiguchi Y."/>
        </authorList>
    </citation>
    <scope>NUCLEOTIDE SEQUENCE [LARGE SCALE GENOMIC DNA]</scope>
    <source>
        <strain evidence="3">TC1</strain>
    </source>
</reference>
<sequence>MKILICIKQVPGTTQVDIDEKTGVLKRSAAAAKMNPYDLFAIETALQIQEKYGAETTALTMGPAYSEAVLREAFSMGIDHGVLLTDRIFGGADCLATSYALSQAVRFLGMPDLIVCGKQTTDGDTAQVGAELAEALDLPQATNVLEIIDLSEKAIVVKSDLGNFTQTVEICLPCLITVEKDIYEPRLPSYKRKISTKDKPIQILTFADMPDQDKNHYGLNGSPTRVVRVFPPAHEKENEVIQGSPDEIAELLFQKLTRLKVI</sequence>
<gene>
    <name evidence="3" type="ORF">ATC1_12298</name>
</gene>
<dbReference type="InterPro" id="IPR014729">
    <property type="entry name" value="Rossmann-like_a/b/a_fold"/>
</dbReference>
<organism evidence="3">
    <name type="scientific">Flexilinea flocculi</name>
    <dbReference type="NCBI Taxonomy" id="1678840"/>
    <lineage>
        <taxon>Bacteria</taxon>
        <taxon>Bacillati</taxon>
        <taxon>Chloroflexota</taxon>
        <taxon>Anaerolineae</taxon>
        <taxon>Anaerolineales</taxon>
        <taxon>Anaerolineaceae</taxon>
        <taxon>Flexilinea</taxon>
    </lineage>
</organism>
<dbReference type="PIRSF" id="PIRSF000090">
    <property type="entry name" value="Beta-ETF"/>
    <property type="match status" value="1"/>
</dbReference>
<accession>A0A0K8PAS9</accession>
<dbReference type="AlphaFoldDB" id="A0A0K8PAS9"/>
<dbReference type="STRING" id="1678840.ATC1_12298"/>
<keyword evidence="4" id="KW-1185">Reference proteome</keyword>
<evidence type="ECO:0000313" key="4">
    <source>
        <dbReference type="Proteomes" id="UP000053370"/>
    </source>
</evidence>
<proteinExistence type="predicted"/>
<dbReference type="Pfam" id="PF01012">
    <property type="entry name" value="ETF"/>
    <property type="match status" value="1"/>
</dbReference>
<feature type="domain" description="Electron transfer flavoprotein alpha/beta-subunit N-terminal" evidence="2">
    <location>
        <begin position="22"/>
        <end position="213"/>
    </location>
</feature>
<dbReference type="RefSeq" id="WP_062278468.1">
    <property type="nucleotide sequence ID" value="NZ_DF968180.1"/>
</dbReference>
<dbReference type="InterPro" id="IPR014730">
    <property type="entry name" value="ETF_a/b_N"/>
</dbReference>
<dbReference type="CDD" id="cd01714">
    <property type="entry name" value="ETF_beta"/>
    <property type="match status" value="1"/>
</dbReference>
<dbReference type="SMART" id="SM00893">
    <property type="entry name" value="ETF"/>
    <property type="match status" value="1"/>
</dbReference>
<dbReference type="PATRIC" id="fig|1678840.3.peg.859"/>
<dbReference type="GO" id="GO:0009055">
    <property type="term" value="F:electron transfer activity"/>
    <property type="evidence" value="ECO:0007669"/>
    <property type="project" value="InterPro"/>
</dbReference>
<protein>
    <recommendedName>
        <fullName evidence="1">Electron transfer flavoprotein small subunit</fullName>
    </recommendedName>
</protein>
<dbReference type="OrthoDB" id="9804960at2"/>
<dbReference type="PANTHER" id="PTHR21294">
    <property type="entry name" value="ELECTRON TRANSFER FLAVOPROTEIN BETA-SUBUNIT"/>
    <property type="match status" value="1"/>
</dbReference>
<dbReference type="Proteomes" id="UP000053370">
    <property type="component" value="Unassembled WGS sequence"/>
</dbReference>
<dbReference type="EMBL" id="DF968180">
    <property type="protein sequence ID" value="GAP39763.1"/>
    <property type="molecule type" value="Genomic_DNA"/>
</dbReference>
<dbReference type="PANTHER" id="PTHR21294:SF17">
    <property type="entry name" value="PROTEIN FIXA"/>
    <property type="match status" value="1"/>
</dbReference>
<evidence type="ECO:0000259" key="2">
    <source>
        <dbReference type="SMART" id="SM00893"/>
    </source>
</evidence>
<evidence type="ECO:0000256" key="1">
    <source>
        <dbReference type="ARBA" id="ARBA00042002"/>
    </source>
</evidence>
<name>A0A0K8PAS9_9CHLR</name>
<dbReference type="SUPFAM" id="SSF52402">
    <property type="entry name" value="Adenine nucleotide alpha hydrolases-like"/>
    <property type="match status" value="1"/>
</dbReference>
<dbReference type="InterPro" id="IPR012255">
    <property type="entry name" value="ETF_b"/>
</dbReference>
<dbReference type="Gene3D" id="3.40.50.620">
    <property type="entry name" value="HUPs"/>
    <property type="match status" value="1"/>
</dbReference>
<dbReference type="InterPro" id="IPR033948">
    <property type="entry name" value="ETF_beta_N"/>
</dbReference>